<dbReference type="RefSeq" id="WP_260332282.1">
    <property type="nucleotide sequence ID" value="NZ_JACHDE010000009.1"/>
</dbReference>
<dbReference type="Proteomes" id="UP000592820">
    <property type="component" value="Unassembled WGS sequence"/>
</dbReference>
<organism evidence="1 2">
    <name type="scientific">Paraburkholderia youngii</name>
    <dbReference type="NCBI Taxonomy" id="2782701"/>
    <lineage>
        <taxon>Bacteria</taxon>
        <taxon>Pseudomonadati</taxon>
        <taxon>Pseudomonadota</taxon>
        <taxon>Betaproteobacteria</taxon>
        <taxon>Burkholderiales</taxon>
        <taxon>Burkholderiaceae</taxon>
        <taxon>Paraburkholderia</taxon>
    </lineage>
</organism>
<evidence type="ECO:0000313" key="1">
    <source>
        <dbReference type="EMBL" id="MBB5402559.1"/>
    </source>
</evidence>
<gene>
    <name evidence="1" type="ORF">HDG41_004645</name>
</gene>
<dbReference type="EMBL" id="JACHDE010000009">
    <property type="protein sequence ID" value="MBB5402559.1"/>
    <property type="molecule type" value="Genomic_DNA"/>
</dbReference>
<reference evidence="1 2" key="1">
    <citation type="submission" date="2020-08" db="EMBL/GenBank/DDBJ databases">
        <title>Genomic Encyclopedia of Type Strains, Phase IV (KMG-V): Genome sequencing to study the core and pangenomes of soil and plant-associated prokaryotes.</title>
        <authorList>
            <person name="Whitman W."/>
        </authorList>
    </citation>
    <scope>NUCLEOTIDE SEQUENCE [LARGE SCALE GENOMIC DNA]</scope>
    <source>
        <strain evidence="1 2">JPY162</strain>
    </source>
</reference>
<accession>A0A7W8L8Y4</accession>
<comment type="caution">
    <text evidence="1">The sequence shown here is derived from an EMBL/GenBank/DDBJ whole genome shotgun (WGS) entry which is preliminary data.</text>
</comment>
<dbReference type="AlphaFoldDB" id="A0A7W8L8Y4"/>
<sequence length="148" mass="16149">MLPKKISVLLRCAAVGAAVVWNEIQAHEIGAGLDCHFGPHDFIEQLVEEREIDPVPMKVSENSVNTYRLRPNRNLTALGFNVRAVFGFSPNDDMFTQKSGGGEAPHQVYGVVVIAGEEAVSERIREMGSPATVKEVMPLVMSAVVCEK</sequence>
<evidence type="ECO:0000313" key="2">
    <source>
        <dbReference type="Proteomes" id="UP000592820"/>
    </source>
</evidence>
<protein>
    <submittedName>
        <fullName evidence="1">Uncharacterized protein</fullName>
    </submittedName>
</protein>
<name>A0A7W8L8Y4_9BURK</name>
<proteinExistence type="predicted"/>